<dbReference type="Proteomes" id="UP000327157">
    <property type="component" value="Chromosome 3"/>
</dbReference>
<comment type="caution">
    <text evidence="2">The sequence shown here is derived from an EMBL/GenBank/DDBJ whole genome shotgun (WGS) entry which is preliminary data.</text>
</comment>
<name>A0A5N5GK80_9ROSA</name>
<reference evidence="2 3" key="1">
    <citation type="submission" date="2019-09" db="EMBL/GenBank/DDBJ databases">
        <authorList>
            <person name="Ou C."/>
        </authorList>
    </citation>
    <scope>NUCLEOTIDE SEQUENCE [LARGE SCALE GENOMIC DNA]</scope>
    <source>
        <strain evidence="2">S2</strain>
        <tissue evidence="2">Leaf</tissue>
    </source>
</reference>
<keyword evidence="3" id="KW-1185">Reference proteome</keyword>
<accession>A0A5N5GK80</accession>
<gene>
    <name evidence="2" type="ORF">D8674_022346</name>
</gene>
<protein>
    <submittedName>
        <fullName evidence="2">UDP-glycosyltransferase 85A5-like</fullName>
    </submittedName>
</protein>
<reference evidence="3" key="2">
    <citation type="submission" date="2019-10" db="EMBL/GenBank/DDBJ databases">
        <title>A de novo genome assembly of a pear dwarfing rootstock.</title>
        <authorList>
            <person name="Wang F."/>
            <person name="Wang J."/>
            <person name="Li S."/>
            <person name="Zhang Y."/>
            <person name="Fang M."/>
            <person name="Ma L."/>
            <person name="Zhao Y."/>
            <person name="Jiang S."/>
        </authorList>
    </citation>
    <scope>NUCLEOTIDE SEQUENCE [LARGE SCALE GENOMIC DNA]</scope>
</reference>
<reference evidence="2 3" key="3">
    <citation type="submission" date="2019-11" db="EMBL/GenBank/DDBJ databases">
        <title>A de novo genome assembly of a pear dwarfing rootstock.</title>
        <authorList>
            <person name="Wang F."/>
            <person name="Wang J."/>
            <person name="Li S."/>
            <person name="Zhang Y."/>
            <person name="Fang M."/>
            <person name="Ma L."/>
            <person name="Zhao Y."/>
            <person name="Jiang S."/>
        </authorList>
    </citation>
    <scope>NUCLEOTIDE SEQUENCE [LARGE SCALE GENOMIC DNA]</scope>
    <source>
        <strain evidence="2">S2</strain>
        <tissue evidence="2">Leaf</tissue>
    </source>
</reference>
<evidence type="ECO:0000256" key="1">
    <source>
        <dbReference type="SAM" id="MobiDB-lite"/>
    </source>
</evidence>
<feature type="compositionally biased region" description="Basic and acidic residues" evidence="1">
    <location>
        <begin position="10"/>
        <end position="20"/>
    </location>
</feature>
<proteinExistence type="predicted"/>
<keyword evidence="2" id="KW-0808">Transferase</keyword>
<dbReference type="EMBL" id="SMOL01000402">
    <property type="protein sequence ID" value="KAB2615758.1"/>
    <property type="molecule type" value="Genomic_DNA"/>
</dbReference>
<sequence>MGWNGTGQDGTERSKSKDALGWKQGGRRRRRRCYNFVYHRCGTSHSRGVRWNENSPKTRPVEQLVPPVLGAPNVGQNALSHFVPSRPTYQTVLKGTGGVRECV</sequence>
<dbReference type="AlphaFoldDB" id="A0A5N5GK80"/>
<organism evidence="2 3">
    <name type="scientific">Pyrus ussuriensis x Pyrus communis</name>
    <dbReference type="NCBI Taxonomy" id="2448454"/>
    <lineage>
        <taxon>Eukaryota</taxon>
        <taxon>Viridiplantae</taxon>
        <taxon>Streptophyta</taxon>
        <taxon>Embryophyta</taxon>
        <taxon>Tracheophyta</taxon>
        <taxon>Spermatophyta</taxon>
        <taxon>Magnoliopsida</taxon>
        <taxon>eudicotyledons</taxon>
        <taxon>Gunneridae</taxon>
        <taxon>Pentapetalae</taxon>
        <taxon>rosids</taxon>
        <taxon>fabids</taxon>
        <taxon>Rosales</taxon>
        <taxon>Rosaceae</taxon>
        <taxon>Amygdaloideae</taxon>
        <taxon>Maleae</taxon>
        <taxon>Pyrus</taxon>
    </lineage>
</organism>
<evidence type="ECO:0000313" key="3">
    <source>
        <dbReference type="Proteomes" id="UP000327157"/>
    </source>
</evidence>
<feature type="region of interest" description="Disordered" evidence="1">
    <location>
        <begin position="1"/>
        <end position="28"/>
    </location>
</feature>
<dbReference type="GO" id="GO:0016740">
    <property type="term" value="F:transferase activity"/>
    <property type="evidence" value="ECO:0007669"/>
    <property type="project" value="UniProtKB-KW"/>
</dbReference>
<evidence type="ECO:0000313" key="2">
    <source>
        <dbReference type="EMBL" id="KAB2615758.1"/>
    </source>
</evidence>